<protein>
    <submittedName>
        <fullName evidence="2">Uncharacterized protein</fullName>
    </submittedName>
</protein>
<evidence type="ECO:0000256" key="1">
    <source>
        <dbReference type="SAM" id="Coils"/>
    </source>
</evidence>
<feature type="coiled-coil region" evidence="1">
    <location>
        <begin position="7"/>
        <end position="181"/>
    </location>
</feature>
<keyword evidence="1" id="KW-0175">Coiled coil</keyword>
<keyword evidence="3" id="KW-1185">Reference proteome</keyword>
<evidence type="ECO:0000313" key="3">
    <source>
        <dbReference type="Proteomes" id="UP000596742"/>
    </source>
</evidence>
<organism evidence="2 3">
    <name type="scientific">Mytilus galloprovincialis</name>
    <name type="common">Mediterranean mussel</name>
    <dbReference type="NCBI Taxonomy" id="29158"/>
    <lineage>
        <taxon>Eukaryota</taxon>
        <taxon>Metazoa</taxon>
        <taxon>Spiralia</taxon>
        <taxon>Lophotrochozoa</taxon>
        <taxon>Mollusca</taxon>
        <taxon>Bivalvia</taxon>
        <taxon>Autobranchia</taxon>
        <taxon>Pteriomorphia</taxon>
        <taxon>Mytilida</taxon>
        <taxon>Mytiloidea</taxon>
        <taxon>Mytilidae</taxon>
        <taxon>Mytilinae</taxon>
        <taxon>Mytilus</taxon>
    </lineage>
</organism>
<dbReference type="AlphaFoldDB" id="A0A8B6E8C6"/>
<sequence length="184" mass="22029">MKEGCWTSDKEKELDNLKDQLDKLQQAMVTLLTANKDKKDETSKLQERVKQIQRDFEKKANAFDRLSAEMREKDEEISNLLQEKERVLQISERLKEKEKNDKLLQEHICKLRNELQEKQEKVEDLSQKLDEVTKDIKRLNNSLQTNEQERVKREKMLNNDIDTMNNELEILREKIKEKDSNISQ</sequence>
<comment type="caution">
    <text evidence="2">The sequence shown here is derived from an EMBL/GenBank/DDBJ whole genome shotgun (WGS) entry which is preliminary data.</text>
</comment>
<dbReference type="EMBL" id="UYJE01004780">
    <property type="protein sequence ID" value="VDI31352.1"/>
    <property type="molecule type" value="Genomic_DNA"/>
</dbReference>
<dbReference type="Proteomes" id="UP000596742">
    <property type="component" value="Unassembled WGS sequence"/>
</dbReference>
<gene>
    <name evidence="2" type="ORF">MGAL_10B050462</name>
</gene>
<dbReference type="Gene3D" id="1.10.287.1490">
    <property type="match status" value="1"/>
</dbReference>
<evidence type="ECO:0000313" key="2">
    <source>
        <dbReference type="EMBL" id="VDI31352.1"/>
    </source>
</evidence>
<name>A0A8B6E8C6_MYTGA</name>
<proteinExistence type="predicted"/>
<reference evidence="2" key="1">
    <citation type="submission" date="2018-11" db="EMBL/GenBank/DDBJ databases">
        <authorList>
            <person name="Alioto T."/>
            <person name="Alioto T."/>
        </authorList>
    </citation>
    <scope>NUCLEOTIDE SEQUENCE</scope>
</reference>
<accession>A0A8B6E8C6</accession>